<evidence type="ECO:0000256" key="4">
    <source>
        <dbReference type="ARBA" id="ARBA00023186"/>
    </source>
</evidence>
<evidence type="ECO:0000313" key="8">
    <source>
        <dbReference type="EMBL" id="MFC0477852.1"/>
    </source>
</evidence>
<comment type="similarity">
    <text evidence="6">Belongs to the bacillales FliT family.</text>
</comment>
<keyword evidence="3" id="KW-1005">Bacterial flagellum biogenesis</keyword>
<evidence type="ECO:0000256" key="7">
    <source>
        <dbReference type="ARBA" id="ARBA00093797"/>
    </source>
</evidence>
<sequence>MNGLQLFFDLTVQMIKLYQAEGDRDERIQETERLLALRDEAMRNAVPPSSNVERELLQKAKQLNDHLNGLMLREKQNIQKDMKELKVKKESTNKYANPYENINPDGMFYDKKK</sequence>
<organism evidence="8 9">
    <name type="scientific">Robertmurraya beringensis</name>
    <dbReference type="NCBI Taxonomy" id="641660"/>
    <lineage>
        <taxon>Bacteria</taxon>
        <taxon>Bacillati</taxon>
        <taxon>Bacillota</taxon>
        <taxon>Bacilli</taxon>
        <taxon>Bacillales</taxon>
        <taxon>Bacillaceae</taxon>
        <taxon>Robertmurraya</taxon>
    </lineage>
</organism>
<evidence type="ECO:0000256" key="6">
    <source>
        <dbReference type="ARBA" id="ARBA00093785"/>
    </source>
</evidence>
<comment type="function">
    <text evidence="5">May act as an export chaperone for the filament capping protein FliD.</text>
</comment>
<keyword evidence="8" id="KW-0969">Cilium</keyword>
<keyword evidence="4" id="KW-0143">Chaperone</keyword>
<gene>
    <name evidence="8" type="ORF">ACFFHF_21930</name>
</gene>
<dbReference type="Proteomes" id="UP001589738">
    <property type="component" value="Unassembled WGS sequence"/>
</dbReference>
<keyword evidence="8" id="KW-0282">Flagellum</keyword>
<comment type="subcellular location">
    <subcellularLocation>
        <location evidence="1">Cytoplasm</location>
        <location evidence="1">Cytosol</location>
    </subcellularLocation>
</comment>
<evidence type="ECO:0000256" key="3">
    <source>
        <dbReference type="ARBA" id="ARBA00022795"/>
    </source>
</evidence>
<name>A0ABV6KWY4_9BACI</name>
<protein>
    <recommendedName>
        <fullName evidence="7">Flagellar protein FliT</fullName>
    </recommendedName>
</protein>
<keyword evidence="9" id="KW-1185">Reference proteome</keyword>
<dbReference type="Pfam" id="PF05400">
    <property type="entry name" value="FliT"/>
    <property type="match status" value="1"/>
</dbReference>
<comment type="caution">
    <text evidence="8">The sequence shown here is derived from an EMBL/GenBank/DDBJ whole genome shotgun (WGS) entry which is preliminary data.</text>
</comment>
<keyword evidence="2" id="KW-0963">Cytoplasm</keyword>
<reference evidence="8 9" key="1">
    <citation type="submission" date="2024-09" db="EMBL/GenBank/DDBJ databases">
        <authorList>
            <person name="Sun Q."/>
            <person name="Mori K."/>
        </authorList>
    </citation>
    <scope>NUCLEOTIDE SEQUENCE [LARGE SCALE GENOMIC DNA]</scope>
    <source>
        <strain evidence="8 9">CGMCC 1.9126</strain>
    </source>
</reference>
<proteinExistence type="inferred from homology"/>
<evidence type="ECO:0000313" key="9">
    <source>
        <dbReference type="Proteomes" id="UP001589738"/>
    </source>
</evidence>
<dbReference type="RefSeq" id="WP_377059041.1">
    <property type="nucleotide sequence ID" value="NZ_JBHLUU010000125.1"/>
</dbReference>
<keyword evidence="8" id="KW-0966">Cell projection</keyword>
<evidence type="ECO:0000256" key="2">
    <source>
        <dbReference type="ARBA" id="ARBA00022490"/>
    </source>
</evidence>
<dbReference type="InterPro" id="IPR008622">
    <property type="entry name" value="FliT"/>
</dbReference>
<evidence type="ECO:0000256" key="1">
    <source>
        <dbReference type="ARBA" id="ARBA00004514"/>
    </source>
</evidence>
<dbReference type="EMBL" id="JBHLUU010000125">
    <property type="protein sequence ID" value="MFC0477852.1"/>
    <property type="molecule type" value="Genomic_DNA"/>
</dbReference>
<accession>A0ABV6KWY4</accession>
<evidence type="ECO:0000256" key="5">
    <source>
        <dbReference type="ARBA" id="ARBA00093765"/>
    </source>
</evidence>